<proteinExistence type="predicted"/>
<sequence length="785" mass="85465">MDTIPTGQSDSSEPVAPTCLPQSDELMSGVMEVDNQVLALSPPDLPEATRPVNGAHLGVPLRIYDLAPKGAKVVFDPYLNQRRGDTVFLNLNGQPGIDSVQTLAEDDAVTLHIPHKLLLPDAVNRVTCTVKRGSENKGTSEPPLELLYNKVRPGNQDTTPGDGAHSELELILSDAWRNGVGPDFPAAGAQVCVSYPYCRAFDRIRLNLNGHDVYHDVTEEEVPDPWFSDPVKVCFSVTRADLDKAGDHPKFNISYTVTDQLGNNPDPDSLWSAVQTIDVDLAGNRLPKALLREILDDPEDDPDIQLEKLGANDLLIVVLTSDPRFLFGDLIFATFTARVTGNPDVVVTATGTVGKDQFGQKQPSILKIENKSVIAGSVVSVTYTLIREGASVGNSAVTTAKVKGEGLPGLLAPQLLKSVKQVLDPLDSANLQGATGRVEIVGYLPRPDEKFLLIVKGAAGAGSPTFEPKPLNSYSRANFQLDSAFIAANLGKRVELSSVHLRGDKPIQTSPILAATIGPITDYHPDLPSPIIGDAHGGDLDVTQLHAQTLLDVRQWPHQVKNQPVSLIYSGTDRDGKVTSFEDKGILAPASGLSRTIPLEWLFTLLDASQLRVSMSVNYSASPDDKDVVKFPQRVYTVKTVLVENFDNELSRMIIRANEVLVTPVLTFKLLTTAVHQPNPAVFTNAQIATGSPGKQLHWYVVAQEKAEITFVRSCQKVSFQFYGNQSTAAYGEVHFYDNDGRSLGQVRLDRPYRVIEFAGLNIKRLELVARGNVAWVFDDFVLMP</sequence>
<name>A0A5E7RQT5_PSEFL</name>
<reference evidence="1 2" key="1">
    <citation type="submission" date="2019-09" db="EMBL/GenBank/DDBJ databases">
        <authorList>
            <person name="Chandra G."/>
            <person name="Truman W A."/>
        </authorList>
    </citation>
    <scope>NUCLEOTIDE SEQUENCE [LARGE SCALE GENOMIC DNA]</scope>
    <source>
        <strain evidence="1">PS941</strain>
    </source>
</reference>
<dbReference type="Proteomes" id="UP000326452">
    <property type="component" value="Unassembled WGS sequence"/>
</dbReference>
<accession>A0A5E7RQT5</accession>
<evidence type="ECO:0000313" key="1">
    <source>
        <dbReference type="EMBL" id="VVP76696.1"/>
    </source>
</evidence>
<dbReference type="EMBL" id="CABVJC010000001">
    <property type="protein sequence ID" value="VVP76696.1"/>
    <property type="molecule type" value="Genomic_DNA"/>
</dbReference>
<dbReference type="RefSeq" id="WP_150691948.1">
    <property type="nucleotide sequence ID" value="NZ_CABVJC010000001.1"/>
</dbReference>
<organism evidence="1 2">
    <name type="scientific">Pseudomonas fluorescens</name>
    <dbReference type="NCBI Taxonomy" id="294"/>
    <lineage>
        <taxon>Bacteria</taxon>
        <taxon>Pseudomonadati</taxon>
        <taxon>Pseudomonadota</taxon>
        <taxon>Gammaproteobacteria</taxon>
        <taxon>Pseudomonadales</taxon>
        <taxon>Pseudomonadaceae</taxon>
        <taxon>Pseudomonas</taxon>
    </lineage>
</organism>
<dbReference type="OrthoDB" id="7025646at2"/>
<dbReference type="AlphaFoldDB" id="A0A5E7RQT5"/>
<gene>
    <name evidence="1" type="ORF">PS941_00378</name>
</gene>
<protein>
    <submittedName>
        <fullName evidence="1">Uncharacterized protein</fullName>
    </submittedName>
</protein>
<evidence type="ECO:0000313" key="2">
    <source>
        <dbReference type="Proteomes" id="UP000326452"/>
    </source>
</evidence>